<evidence type="ECO:0000256" key="7">
    <source>
        <dbReference type="ARBA" id="ARBA00023098"/>
    </source>
</evidence>
<keyword evidence="6" id="KW-0442">Lipid degradation</keyword>
<evidence type="ECO:0000256" key="2">
    <source>
        <dbReference type="ARBA" id="ARBA00008668"/>
    </source>
</evidence>
<dbReference type="AlphaFoldDB" id="A0A251S0Z2"/>
<dbReference type="Proteomes" id="UP000215914">
    <property type="component" value="Chromosome 16"/>
</dbReference>
<dbReference type="GO" id="GO:0016042">
    <property type="term" value="P:lipid catabolic process"/>
    <property type="evidence" value="ECO:0007669"/>
    <property type="project" value="UniProtKB-KW"/>
</dbReference>
<evidence type="ECO:0000313" key="11">
    <source>
        <dbReference type="Proteomes" id="UP000215914"/>
    </source>
</evidence>
<dbReference type="InterPro" id="IPR051238">
    <property type="entry name" value="GDSL_esterase/lipase"/>
</dbReference>
<dbReference type="EMBL" id="CM007905">
    <property type="protein sequence ID" value="OTF92284.1"/>
    <property type="molecule type" value="Genomic_DNA"/>
</dbReference>
<comment type="similarity">
    <text evidence="2">Belongs to the 'GDSL' lipolytic enzyme family.</text>
</comment>
<reference evidence="10" key="2">
    <citation type="submission" date="2017-02" db="EMBL/GenBank/DDBJ databases">
        <title>Sunflower complete genome.</title>
        <authorList>
            <person name="Langlade N."/>
            <person name="Munos S."/>
        </authorList>
    </citation>
    <scope>NUCLEOTIDE SEQUENCE [LARGE SCALE GENOMIC DNA]</scope>
    <source>
        <tissue evidence="10">Leaves</tissue>
    </source>
</reference>
<dbReference type="EC" id="3.1.1.3" evidence="9"/>
<protein>
    <submittedName>
        <fullName evidence="10">Putative SGNH hydrolase-type esterase domain-containing protein</fullName>
    </submittedName>
    <submittedName>
        <fullName evidence="9">Triacylglycerol lipase</fullName>
        <ecNumber evidence="9">3.1.1.3</ecNumber>
    </submittedName>
</protein>
<keyword evidence="8" id="KW-0812">Transmembrane</keyword>
<evidence type="ECO:0000256" key="1">
    <source>
        <dbReference type="ARBA" id="ARBA00004613"/>
    </source>
</evidence>
<evidence type="ECO:0000256" key="3">
    <source>
        <dbReference type="ARBA" id="ARBA00022525"/>
    </source>
</evidence>
<evidence type="ECO:0000256" key="8">
    <source>
        <dbReference type="SAM" id="Phobius"/>
    </source>
</evidence>
<reference evidence="9 11" key="1">
    <citation type="journal article" date="2017" name="Nature">
        <title>The sunflower genome provides insights into oil metabolism, flowering and Asterid evolution.</title>
        <authorList>
            <person name="Badouin H."/>
            <person name="Gouzy J."/>
            <person name="Grassa C.J."/>
            <person name="Murat F."/>
            <person name="Staton S.E."/>
            <person name="Cottret L."/>
            <person name="Lelandais-Briere C."/>
            <person name="Owens G.L."/>
            <person name="Carrere S."/>
            <person name="Mayjonade B."/>
            <person name="Legrand L."/>
            <person name="Gill N."/>
            <person name="Kane N.C."/>
            <person name="Bowers J.E."/>
            <person name="Hubner S."/>
            <person name="Bellec A."/>
            <person name="Berard A."/>
            <person name="Berges H."/>
            <person name="Blanchet N."/>
            <person name="Boniface M.C."/>
            <person name="Brunel D."/>
            <person name="Catrice O."/>
            <person name="Chaidir N."/>
            <person name="Claudel C."/>
            <person name="Donnadieu C."/>
            <person name="Faraut T."/>
            <person name="Fievet G."/>
            <person name="Helmstetter N."/>
            <person name="King M."/>
            <person name="Knapp S.J."/>
            <person name="Lai Z."/>
            <person name="Le Paslier M.C."/>
            <person name="Lippi Y."/>
            <person name="Lorenzon L."/>
            <person name="Mandel J.R."/>
            <person name="Marage G."/>
            <person name="Marchand G."/>
            <person name="Marquand E."/>
            <person name="Bret-Mestries E."/>
            <person name="Morien E."/>
            <person name="Nambeesan S."/>
            <person name="Nguyen T."/>
            <person name="Pegot-Espagnet P."/>
            <person name="Pouilly N."/>
            <person name="Raftis F."/>
            <person name="Sallet E."/>
            <person name="Schiex T."/>
            <person name="Thomas J."/>
            <person name="Vandecasteele C."/>
            <person name="Vares D."/>
            <person name="Vear F."/>
            <person name="Vautrin S."/>
            <person name="Crespi M."/>
            <person name="Mangin B."/>
            <person name="Burke J.M."/>
            <person name="Salse J."/>
            <person name="Munos S."/>
            <person name="Vincourt P."/>
            <person name="Rieseberg L.H."/>
            <person name="Langlade N.B."/>
        </authorList>
    </citation>
    <scope>NUCLEOTIDE SEQUENCE [LARGE SCALE GENOMIC DNA]</scope>
    <source>
        <strain evidence="11">cv. SF193</strain>
        <tissue evidence="9">Leaves</tissue>
    </source>
</reference>
<dbReference type="InterPro" id="IPR036514">
    <property type="entry name" value="SGNH_hydro_sf"/>
</dbReference>
<dbReference type="PANTHER" id="PTHR45650">
    <property type="entry name" value="GDSL-LIKE LIPASE/ACYLHYDROLASE-RELATED"/>
    <property type="match status" value="1"/>
</dbReference>
<keyword evidence="8" id="KW-0472">Membrane</keyword>
<organism evidence="10 11">
    <name type="scientific">Helianthus annuus</name>
    <name type="common">Common sunflower</name>
    <dbReference type="NCBI Taxonomy" id="4232"/>
    <lineage>
        <taxon>Eukaryota</taxon>
        <taxon>Viridiplantae</taxon>
        <taxon>Streptophyta</taxon>
        <taxon>Embryophyta</taxon>
        <taxon>Tracheophyta</taxon>
        <taxon>Spermatophyta</taxon>
        <taxon>Magnoliopsida</taxon>
        <taxon>eudicotyledons</taxon>
        <taxon>Gunneridae</taxon>
        <taxon>Pentapetalae</taxon>
        <taxon>asterids</taxon>
        <taxon>campanulids</taxon>
        <taxon>Asterales</taxon>
        <taxon>Asteraceae</taxon>
        <taxon>Asteroideae</taxon>
        <taxon>Heliantheae alliance</taxon>
        <taxon>Heliantheae</taxon>
        <taxon>Helianthus</taxon>
    </lineage>
</organism>
<dbReference type="OMA" id="CANRNDY"/>
<dbReference type="Gene3D" id="3.40.50.1110">
    <property type="entry name" value="SGNH hydrolase"/>
    <property type="match status" value="1"/>
</dbReference>
<dbReference type="Gramene" id="mRNA:HanXRQr2_Chr16g0761241">
    <property type="protein sequence ID" value="mRNA:HanXRQr2_Chr16g0761241"/>
    <property type="gene ID" value="HanXRQr2_Chr16g0761241"/>
</dbReference>
<dbReference type="Pfam" id="PF00657">
    <property type="entry name" value="Lipase_GDSL"/>
    <property type="match status" value="1"/>
</dbReference>
<sequence>MGSHFGLLNYFTCLIMLLYFPNFVVSGKPQVPCYFIFGDSLFDTGNNNQLDTKWKANYPPYGIDFPKGHTGRFTNGRTAADIIGQNLGFDGFIPTYVTATDDQISKGVNYASGGAGILDRTGFHNGDRFSFHQQIVHHNSTVSRISRIQKNTTFLKECIYVVNIGMSDYIYNYYYWTGFDRIYNSSLLYSKINYATILIIQYYRQLKALYNLGGRKFALFGLAQLGCTPFIVKSWSAVGKPCSVLVNDAEYVFNNRLKTLVDGLNKLKPDARFTFINTTSILQKKEGAPVTPPSLPIPTKKKKLPDYNKYKARPCCPVTDDWQCILNSTPCATRTSSTYFDTVHPTEPNNIAIATRSYKALLPTDVYPYDIHRLTQVKL</sequence>
<accession>A0A251S0Z2</accession>
<evidence type="ECO:0000313" key="9">
    <source>
        <dbReference type="EMBL" id="KAF5761112.1"/>
    </source>
</evidence>
<proteinExistence type="inferred from homology"/>
<keyword evidence="5 10" id="KW-0378">Hydrolase</keyword>
<name>A0A251S0Z2_HELAN</name>
<keyword evidence="7" id="KW-0443">Lipid metabolism</keyword>
<dbReference type="EMBL" id="MNCJ02000331">
    <property type="protein sequence ID" value="KAF5761112.1"/>
    <property type="molecule type" value="Genomic_DNA"/>
</dbReference>
<dbReference type="GO" id="GO:0005576">
    <property type="term" value="C:extracellular region"/>
    <property type="evidence" value="ECO:0007669"/>
    <property type="project" value="UniProtKB-SubCell"/>
</dbReference>
<evidence type="ECO:0000256" key="4">
    <source>
        <dbReference type="ARBA" id="ARBA00022729"/>
    </source>
</evidence>
<evidence type="ECO:0000256" key="5">
    <source>
        <dbReference type="ARBA" id="ARBA00022801"/>
    </source>
</evidence>
<evidence type="ECO:0000313" key="10">
    <source>
        <dbReference type="EMBL" id="OTF92284.1"/>
    </source>
</evidence>
<keyword evidence="3" id="KW-0964">Secreted</keyword>
<dbReference type="GO" id="GO:0004806">
    <property type="term" value="F:triacylglycerol lipase activity"/>
    <property type="evidence" value="ECO:0007669"/>
    <property type="project" value="UniProtKB-EC"/>
</dbReference>
<keyword evidence="8" id="KW-1133">Transmembrane helix</keyword>
<reference evidence="9" key="3">
    <citation type="submission" date="2020-06" db="EMBL/GenBank/DDBJ databases">
        <title>Helianthus annuus Genome sequencing and assembly Release 2.</title>
        <authorList>
            <person name="Gouzy J."/>
            <person name="Langlade N."/>
            <person name="Munos S."/>
        </authorList>
    </citation>
    <scope>NUCLEOTIDE SEQUENCE</scope>
    <source>
        <tissue evidence="9">Leaves</tissue>
    </source>
</reference>
<evidence type="ECO:0000256" key="6">
    <source>
        <dbReference type="ARBA" id="ARBA00022963"/>
    </source>
</evidence>
<feature type="transmembrane region" description="Helical" evidence="8">
    <location>
        <begin position="7"/>
        <end position="25"/>
    </location>
</feature>
<comment type="subcellular location">
    <subcellularLocation>
        <location evidence="1">Secreted</location>
    </subcellularLocation>
</comment>
<keyword evidence="4" id="KW-0732">Signal</keyword>
<gene>
    <name evidence="10" type="ORF">HannXRQ_Chr16g0520181</name>
    <name evidence="9" type="ORF">HanXRQr2_Chr16g0761241</name>
</gene>
<dbReference type="OrthoDB" id="10345971at2759"/>
<keyword evidence="11" id="KW-1185">Reference proteome</keyword>
<dbReference type="InParanoid" id="A0A251S0Z2"/>
<dbReference type="InterPro" id="IPR001087">
    <property type="entry name" value="GDSL"/>
</dbReference>
<dbReference type="PANTHER" id="PTHR45650:SF9">
    <property type="entry name" value="SGNH HYDROLASE-TYPE ESTERASE DOMAIN-CONTAINING PROTEIN"/>
    <property type="match status" value="1"/>
</dbReference>